<comment type="catalytic activity">
    <reaction evidence="9">
        <text>L-threonyl-[protein] + ATP = O-phospho-L-threonyl-[protein] + ADP + H(+)</text>
        <dbReference type="Rhea" id="RHEA:46608"/>
        <dbReference type="Rhea" id="RHEA-COMP:11060"/>
        <dbReference type="Rhea" id="RHEA-COMP:11605"/>
        <dbReference type="ChEBI" id="CHEBI:15378"/>
        <dbReference type="ChEBI" id="CHEBI:30013"/>
        <dbReference type="ChEBI" id="CHEBI:30616"/>
        <dbReference type="ChEBI" id="CHEBI:61977"/>
        <dbReference type="ChEBI" id="CHEBI:456216"/>
        <dbReference type="EC" id="2.7.12.1"/>
    </reaction>
</comment>
<evidence type="ECO:0000256" key="9">
    <source>
        <dbReference type="ARBA" id="ARBA00049308"/>
    </source>
</evidence>
<evidence type="ECO:0000256" key="8">
    <source>
        <dbReference type="ARBA" id="ARBA00049003"/>
    </source>
</evidence>
<dbReference type="Gene3D" id="3.30.200.20">
    <property type="entry name" value="Phosphorylase Kinase, domain 1"/>
    <property type="match status" value="1"/>
</dbReference>
<evidence type="ECO:0000256" key="10">
    <source>
        <dbReference type="ARBA" id="ARBA00051680"/>
    </source>
</evidence>
<organism evidence="13 14">
    <name type="scientific">Tritrichomonas musculus</name>
    <dbReference type="NCBI Taxonomy" id="1915356"/>
    <lineage>
        <taxon>Eukaryota</taxon>
        <taxon>Metamonada</taxon>
        <taxon>Parabasalia</taxon>
        <taxon>Tritrichomonadida</taxon>
        <taxon>Tritrichomonadidae</taxon>
        <taxon>Tritrichomonas</taxon>
    </lineage>
</organism>
<dbReference type="PANTHER" id="PTHR24058:SF22">
    <property type="entry name" value="DUAL SPECIFICITY TYROSINE-PHOSPHORYLATION-REGULATED KINASE 4"/>
    <property type="match status" value="1"/>
</dbReference>
<keyword evidence="7" id="KW-0067">ATP-binding</keyword>
<comment type="catalytic activity">
    <reaction evidence="10">
        <text>L-tyrosyl-[protein] + ATP = O-phospho-L-tyrosyl-[protein] + ADP + H(+)</text>
        <dbReference type="Rhea" id="RHEA:10596"/>
        <dbReference type="Rhea" id="RHEA-COMP:10136"/>
        <dbReference type="Rhea" id="RHEA-COMP:20101"/>
        <dbReference type="ChEBI" id="CHEBI:15378"/>
        <dbReference type="ChEBI" id="CHEBI:30616"/>
        <dbReference type="ChEBI" id="CHEBI:46858"/>
        <dbReference type="ChEBI" id="CHEBI:61978"/>
        <dbReference type="ChEBI" id="CHEBI:456216"/>
        <dbReference type="EC" id="2.7.12.1"/>
    </reaction>
</comment>
<dbReference type="PROSITE" id="PS50011">
    <property type="entry name" value="PROTEIN_KINASE_DOM"/>
    <property type="match status" value="1"/>
</dbReference>
<evidence type="ECO:0000256" key="4">
    <source>
        <dbReference type="ARBA" id="ARBA00022679"/>
    </source>
</evidence>
<comment type="similarity">
    <text evidence="1">Belongs to the protein kinase superfamily. CMGC Ser/Thr protein kinase family. MNB/DYRK subfamily.</text>
</comment>
<evidence type="ECO:0000256" key="2">
    <source>
        <dbReference type="ARBA" id="ARBA00013203"/>
    </source>
</evidence>
<comment type="catalytic activity">
    <reaction evidence="8">
        <text>L-seryl-[protein] + ATP = O-phospho-L-seryl-[protein] + ADP + H(+)</text>
        <dbReference type="Rhea" id="RHEA:17989"/>
        <dbReference type="Rhea" id="RHEA-COMP:9863"/>
        <dbReference type="Rhea" id="RHEA-COMP:11604"/>
        <dbReference type="ChEBI" id="CHEBI:15378"/>
        <dbReference type="ChEBI" id="CHEBI:29999"/>
        <dbReference type="ChEBI" id="CHEBI:30616"/>
        <dbReference type="ChEBI" id="CHEBI:83421"/>
        <dbReference type="ChEBI" id="CHEBI:456216"/>
        <dbReference type="EC" id="2.7.12.1"/>
    </reaction>
</comment>
<proteinExistence type="inferred from homology"/>
<keyword evidence="14" id="KW-1185">Reference proteome</keyword>
<evidence type="ECO:0000313" key="13">
    <source>
        <dbReference type="EMBL" id="KAK8849860.1"/>
    </source>
</evidence>
<accession>A0ABR2HMG3</accession>
<dbReference type="SUPFAM" id="SSF56112">
    <property type="entry name" value="Protein kinase-like (PK-like)"/>
    <property type="match status" value="1"/>
</dbReference>
<evidence type="ECO:0000256" key="3">
    <source>
        <dbReference type="ARBA" id="ARBA00022527"/>
    </source>
</evidence>
<keyword evidence="5" id="KW-0547">Nucleotide-binding</keyword>
<dbReference type="EC" id="2.7.12.1" evidence="2"/>
<evidence type="ECO:0000256" key="7">
    <source>
        <dbReference type="ARBA" id="ARBA00022840"/>
    </source>
</evidence>
<dbReference type="Pfam" id="PF00069">
    <property type="entry name" value="Pkinase"/>
    <property type="match status" value="2"/>
</dbReference>
<feature type="region of interest" description="Disordered" evidence="11">
    <location>
        <begin position="1"/>
        <end position="25"/>
    </location>
</feature>
<dbReference type="Proteomes" id="UP001470230">
    <property type="component" value="Unassembled WGS sequence"/>
</dbReference>
<evidence type="ECO:0000256" key="11">
    <source>
        <dbReference type="SAM" id="MobiDB-lite"/>
    </source>
</evidence>
<reference evidence="13 14" key="1">
    <citation type="submission" date="2024-04" db="EMBL/GenBank/DDBJ databases">
        <title>Tritrichomonas musculus Genome.</title>
        <authorList>
            <person name="Alves-Ferreira E."/>
            <person name="Grigg M."/>
            <person name="Lorenzi H."/>
            <person name="Galac M."/>
        </authorList>
    </citation>
    <scope>NUCLEOTIDE SEQUENCE [LARGE SCALE GENOMIC DNA]</scope>
    <source>
        <strain evidence="13 14">EAF2021</strain>
    </source>
</reference>
<dbReference type="Gene3D" id="3.30.10.30">
    <property type="entry name" value="DYRK"/>
    <property type="match status" value="1"/>
</dbReference>
<gene>
    <name evidence="13" type="ORF">M9Y10_018446</name>
</gene>
<evidence type="ECO:0000256" key="5">
    <source>
        <dbReference type="ARBA" id="ARBA00022741"/>
    </source>
</evidence>
<keyword evidence="4" id="KW-0808">Transferase</keyword>
<evidence type="ECO:0000259" key="12">
    <source>
        <dbReference type="PROSITE" id="PS50011"/>
    </source>
</evidence>
<dbReference type="Gene3D" id="1.10.510.10">
    <property type="entry name" value="Transferase(Phosphotransferase) domain 1"/>
    <property type="match status" value="1"/>
</dbReference>
<name>A0ABR2HMG3_9EUKA</name>
<keyword evidence="3" id="KW-0723">Serine/threonine-protein kinase</keyword>
<dbReference type="InterPro" id="IPR050494">
    <property type="entry name" value="Ser_Thr_dual-spec_kinase"/>
</dbReference>
<sequence>MIEDLSLTSKRQPLSQKSQSSLNKLKYTTEKNKLNKNLKYAAIKKKAPKKLSATIKPFQNTKVKFEDKDNKPINSNNLNNNTVSKHNSGKYETQSINNEDNANQQIQLNYPPGITVDQDGKAPVSYKLVKENYRSMLTTYEMTEIDNYSDIFFIGNSISKKNAKGIFDQDKTFQYKAKAGDHIAYRYEILSLLDMGKYGILLKCTDHKTKEKVAIKIYANTPENNQRGQVEIKNMKELTPNAASAIKNQREPLQATTNSVELISSEATSTNPNTKHVVKMIDNFVFRNHICIVMELLGESLIDYMKKTPQRLERQEEHKLEPLPPHMVKLIAYQIMDGLVAIHRKKIIHNGLNPLNVLFTNHHQEDPMRSKVKGSKIDAKKPEKIDDKTKEIKNQQTITHHFTFSFTEIDNYTLMSQVKIFDFGSSCKQAELVRSQTQKLSYIAPEIVLGSSYGPSVDVWSAGCIIVELFTGKPLFPATDETDLLVKFIETLGMPPKSVVEMMSDFQSKTTKKSAPKRNRFFGDDGRLLNVARQPVPFKNRLTSILKSSDTMMIDFLTKCFEWDKTKRLSAAKLIKHPWIARLAKQNI</sequence>
<comment type="caution">
    <text evidence="13">The sequence shown here is derived from an EMBL/GenBank/DDBJ whole genome shotgun (WGS) entry which is preliminary data.</text>
</comment>
<evidence type="ECO:0000256" key="6">
    <source>
        <dbReference type="ARBA" id="ARBA00022777"/>
    </source>
</evidence>
<dbReference type="EMBL" id="JAPFFF010000025">
    <property type="protein sequence ID" value="KAK8849860.1"/>
    <property type="molecule type" value="Genomic_DNA"/>
</dbReference>
<dbReference type="InterPro" id="IPR011009">
    <property type="entry name" value="Kinase-like_dom_sf"/>
</dbReference>
<feature type="compositionally biased region" description="Low complexity" evidence="11">
    <location>
        <begin position="9"/>
        <end position="25"/>
    </location>
</feature>
<keyword evidence="6" id="KW-0418">Kinase</keyword>
<protein>
    <recommendedName>
        <fullName evidence="2">dual-specificity kinase</fullName>
        <ecNumber evidence="2">2.7.12.1</ecNumber>
    </recommendedName>
</protein>
<dbReference type="PANTHER" id="PTHR24058">
    <property type="entry name" value="DUAL SPECIFICITY PROTEIN KINASE"/>
    <property type="match status" value="1"/>
</dbReference>
<evidence type="ECO:0000313" key="14">
    <source>
        <dbReference type="Proteomes" id="UP001470230"/>
    </source>
</evidence>
<feature type="domain" description="Protein kinase" evidence="12">
    <location>
        <begin position="187"/>
        <end position="580"/>
    </location>
</feature>
<dbReference type="InterPro" id="IPR042521">
    <property type="entry name" value="DYRK"/>
</dbReference>
<dbReference type="InterPro" id="IPR000719">
    <property type="entry name" value="Prot_kinase_dom"/>
</dbReference>
<evidence type="ECO:0000256" key="1">
    <source>
        <dbReference type="ARBA" id="ARBA00008867"/>
    </source>
</evidence>